<keyword evidence="5" id="KW-0418">Kinase</keyword>
<evidence type="ECO:0000256" key="5">
    <source>
        <dbReference type="ARBA" id="ARBA00022777"/>
    </source>
</evidence>
<dbReference type="SMART" id="SM00387">
    <property type="entry name" value="HATPase_c"/>
    <property type="match status" value="1"/>
</dbReference>
<dbReference type="InterPro" id="IPR003594">
    <property type="entry name" value="HATPase_dom"/>
</dbReference>
<dbReference type="InterPro" id="IPR005467">
    <property type="entry name" value="His_kinase_dom"/>
</dbReference>
<organism evidence="9 10">
    <name type="scientific">Arcticibacter pallidicorallinus</name>
    <dbReference type="NCBI Taxonomy" id="1259464"/>
    <lineage>
        <taxon>Bacteria</taxon>
        <taxon>Pseudomonadati</taxon>
        <taxon>Bacteroidota</taxon>
        <taxon>Sphingobacteriia</taxon>
        <taxon>Sphingobacteriales</taxon>
        <taxon>Sphingobacteriaceae</taxon>
        <taxon>Arcticibacter</taxon>
    </lineage>
</organism>
<keyword evidence="7" id="KW-0472">Membrane</keyword>
<reference evidence="9 10" key="1">
    <citation type="submission" date="2018-03" db="EMBL/GenBank/DDBJ databases">
        <title>Genomic Encyclopedia of Type Strains, Phase III (KMG-III): the genomes of soil and plant-associated and newly described type strains.</title>
        <authorList>
            <person name="Whitman W."/>
        </authorList>
    </citation>
    <scope>NUCLEOTIDE SEQUENCE [LARGE SCALE GENOMIC DNA]</scope>
    <source>
        <strain evidence="9 10">CGMCC 1.9313</strain>
    </source>
</reference>
<protein>
    <recommendedName>
        <fullName evidence="2">histidine kinase</fullName>
        <ecNumber evidence="2">2.7.13.3</ecNumber>
    </recommendedName>
</protein>
<dbReference type="InterPro" id="IPR004358">
    <property type="entry name" value="Sig_transdc_His_kin-like_C"/>
</dbReference>
<dbReference type="SMART" id="SM00388">
    <property type="entry name" value="HisKA"/>
    <property type="match status" value="1"/>
</dbReference>
<dbReference type="Pfam" id="PF00512">
    <property type="entry name" value="HisKA"/>
    <property type="match status" value="1"/>
</dbReference>
<dbReference type="Pfam" id="PF02518">
    <property type="entry name" value="HATPase_c"/>
    <property type="match status" value="1"/>
</dbReference>
<proteinExistence type="predicted"/>
<dbReference type="SUPFAM" id="SSF47384">
    <property type="entry name" value="Homodimeric domain of signal transducing histidine kinase"/>
    <property type="match status" value="1"/>
</dbReference>
<keyword evidence="6" id="KW-0902">Two-component regulatory system</keyword>
<dbReference type="RefSeq" id="WP_106290615.1">
    <property type="nucleotide sequence ID" value="NZ_PVTH01000001.1"/>
</dbReference>
<feature type="domain" description="Histidine kinase" evidence="8">
    <location>
        <begin position="182"/>
        <end position="397"/>
    </location>
</feature>
<evidence type="ECO:0000256" key="4">
    <source>
        <dbReference type="ARBA" id="ARBA00022679"/>
    </source>
</evidence>
<name>A0A2T0UBN8_9SPHI</name>
<keyword evidence="10" id="KW-1185">Reference proteome</keyword>
<evidence type="ECO:0000256" key="1">
    <source>
        <dbReference type="ARBA" id="ARBA00000085"/>
    </source>
</evidence>
<dbReference type="InterPro" id="IPR036097">
    <property type="entry name" value="HisK_dim/P_sf"/>
</dbReference>
<dbReference type="FunFam" id="1.10.287.130:FF:000001">
    <property type="entry name" value="Two-component sensor histidine kinase"/>
    <property type="match status" value="1"/>
</dbReference>
<dbReference type="InterPro" id="IPR003661">
    <property type="entry name" value="HisK_dim/P_dom"/>
</dbReference>
<dbReference type="InterPro" id="IPR050736">
    <property type="entry name" value="Sensor_HK_Regulatory"/>
</dbReference>
<comment type="catalytic activity">
    <reaction evidence="1">
        <text>ATP + protein L-histidine = ADP + protein N-phospho-L-histidine.</text>
        <dbReference type="EC" id="2.7.13.3"/>
    </reaction>
</comment>
<keyword evidence="4" id="KW-0808">Transferase</keyword>
<dbReference type="AlphaFoldDB" id="A0A2T0UBN8"/>
<dbReference type="Proteomes" id="UP000238034">
    <property type="component" value="Unassembled WGS sequence"/>
</dbReference>
<dbReference type="InterPro" id="IPR036890">
    <property type="entry name" value="HATPase_C_sf"/>
</dbReference>
<accession>A0A2T0UBN8</accession>
<dbReference type="PANTHER" id="PTHR43711">
    <property type="entry name" value="TWO-COMPONENT HISTIDINE KINASE"/>
    <property type="match status" value="1"/>
</dbReference>
<keyword evidence="3" id="KW-0597">Phosphoprotein</keyword>
<dbReference type="Gene3D" id="3.30.565.10">
    <property type="entry name" value="Histidine kinase-like ATPase, C-terminal domain"/>
    <property type="match status" value="1"/>
</dbReference>
<gene>
    <name evidence="9" type="ORF">B0I27_101273</name>
</gene>
<dbReference type="PROSITE" id="PS50109">
    <property type="entry name" value="HIS_KIN"/>
    <property type="match status" value="1"/>
</dbReference>
<evidence type="ECO:0000313" key="9">
    <source>
        <dbReference type="EMBL" id="PRY55304.1"/>
    </source>
</evidence>
<evidence type="ECO:0000256" key="3">
    <source>
        <dbReference type="ARBA" id="ARBA00022553"/>
    </source>
</evidence>
<dbReference type="EC" id="2.7.13.3" evidence="2"/>
<evidence type="ECO:0000256" key="7">
    <source>
        <dbReference type="ARBA" id="ARBA00023136"/>
    </source>
</evidence>
<dbReference type="FunFam" id="3.30.565.10:FF:000006">
    <property type="entry name" value="Sensor histidine kinase WalK"/>
    <property type="match status" value="1"/>
</dbReference>
<dbReference type="OrthoDB" id="9781208at2"/>
<dbReference type="EMBL" id="PVTH01000001">
    <property type="protein sequence ID" value="PRY55304.1"/>
    <property type="molecule type" value="Genomic_DNA"/>
</dbReference>
<evidence type="ECO:0000256" key="6">
    <source>
        <dbReference type="ARBA" id="ARBA00023012"/>
    </source>
</evidence>
<dbReference type="GO" id="GO:0000155">
    <property type="term" value="F:phosphorelay sensor kinase activity"/>
    <property type="evidence" value="ECO:0007669"/>
    <property type="project" value="InterPro"/>
</dbReference>
<sequence length="401" mass="44641">MITLVTISLENEMDLVLAHKKSIAVAGKLGLTIATQTTFGTAVSEISRTVIEHTDTGILRISLEVNGGRYSLKATITCDSGVGFNSYDTGFYYAQKLVPEFSLTEQPNNKLILIRMGLPRSLKLDPLKTAMLVKYFQESEPLNAYEEIKVRNTTLNRITEEQEEELRRSKIIDEKKTEFISIASHEIKTPITIIKAYTQIAKSMSSKENTELQTILAKVDFQTSKLLSLVQQLLDVSKLENGSLQYTPEIVEINAFISDAVQVIQHILPDNKVSVETCEDSWVSVDRLRLDQVISNILTNAAKYSPGGSLIEIKCVRRVDDFLQVSVRDRGIGMSEETIKSVFDKFYRDKDVLHSHSGLGMGLYVASKIVASHGGRIWVESVEGTGSVFHFTLPCVSGDPE</sequence>
<dbReference type="CDD" id="cd00082">
    <property type="entry name" value="HisKA"/>
    <property type="match status" value="1"/>
</dbReference>
<comment type="caution">
    <text evidence="9">The sequence shown here is derived from an EMBL/GenBank/DDBJ whole genome shotgun (WGS) entry which is preliminary data.</text>
</comment>
<dbReference type="PRINTS" id="PR00344">
    <property type="entry name" value="BCTRLSENSOR"/>
</dbReference>
<evidence type="ECO:0000313" key="10">
    <source>
        <dbReference type="Proteomes" id="UP000238034"/>
    </source>
</evidence>
<dbReference type="PANTHER" id="PTHR43711:SF1">
    <property type="entry name" value="HISTIDINE KINASE 1"/>
    <property type="match status" value="1"/>
</dbReference>
<evidence type="ECO:0000256" key="2">
    <source>
        <dbReference type="ARBA" id="ARBA00012438"/>
    </source>
</evidence>
<dbReference type="Gene3D" id="1.10.287.130">
    <property type="match status" value="1"/>
</dbReference>
<dbReference type="SUPFAM" id="SSF55874">
    <property type="entry name" value="ATPase domain of HSP90 chaperone/DNA topoisomerase II/histidine kinase"/>
    <property type="match status" value="1"/>
</dbReference>
<evidence type="ECO:0000259" key="8">
    <source>
        <dbReference type="PROSITE" id="PS50109"/>
    </source>
</evidence>